<comment type="similarity">
    <text evidence="5">Belongs to the PINc/VapC protein family.</text>
</comment>
<dbReference type="Proteomes" id="UP000306196">
    <property type="component" value="Unassembled WGS sequence"/>
</dbReference>
<evidence type="ECO:0000256" key="4">
    <source>
        <dbReference type="ARBA" id="ARBA00022801"/>
    </source>
</evidence>
<evidence type="ECO:0000313" key="6">
    <source>
        <dbReference type="EMBL" id="TLD68162.1"/>
    </source>
</evidence>
<keyword evidence="2 5" id="KW-0540">Nuclease</keyword>
<dbReference type="GO" id="GO:0090729">
    <property type="term" value="F:toxin activity"/>
    <property type="evidence" value="ECO:0007669"/>
    <property type="project" value="UniProtKB-KW"/>
</dbReference>
<keyword evidence="4 5" id="KW-0378">Hydrolase</keyword>
<dbReference type="GO" id="GO:0000287">
    <property type="term" value="F:magnesium ion binding"/>
    <property type="evidence" value="ECO:0007669"/>
    <property type="project" value="UniProtKB-UniRule"/>
</dbReference>
<evidence type="ECO:0000313" key="7">
    <source>
        <dbReference type="Proteomes" id="UP000306196"/>
    </source>
</evidence>
<keyword evidence="5" id="KW-0800">Toxin</keyword>
<reference evidence="6 7" key="1">
    <citation type="submission" date="2019-05" db="EMBL/GenBank/DDBJ databases">
        <title>Verrucobacter flavum gen. nov., sp. nov. a new member of the family Verrucomicrobiaceae.</title>
        <authorList>
            <person name="Szuroczki S."/>
            <person name="Abbaszade G."/>
            <person name="Szabo A."/>
            <person name="Felfoldi T."/>
            <person name="Schumann P."/>
            <person name="Boka K."/>
            <person name="Keki Z."/>
            <person name="Toumi M."/>
            <person name="Toth E."/>
        </authorList>
    </citation>
    <scope>NUCLEOTIDE SEQUENCE [LARGE SCALE GENOMIC DNA]</scope>
    <source>
        <strain evidence="6 7">MG-N-17</strain>
    </source>
</reference>
<comment type="cofactor">
    <cofactor evidence="5">
        <name>Mg(2+)</name>
        <dbReference type="ChEBI" id="CHEBI:18420"/>
    </cofactor>
</comment>
<comment type="function">
    <text evidence="5">Toxic component of a toxin-antitoxin (TA) system. An RNase.</text>
</comment>
<organism evidence="6 7">
    <name type="scientific">Phragmitibacter flavus</name>
    <dbReference type="NCBI Taxonomy" id="2576071"/>
    <lineage>
        <taxon>Bacteria</taxon>
        <taxon>Pseudomonadati</taxon>
        <taxon>Verrucomicrobiota</taxon>
        <taxon>Verrucomicrobiia</taxon>
        <taxon>Verrucomicrobiales</taxon>
        <taxon>Verrucomicrobiaceae</taxon>
        <taxon>Phragmitibacter</taxon>
    </lineage>
</organism>
<sequence>MTHGIDTDFLVAAEVTDHPFHREADALLQSLLNDGHDLALAPQTLAEFIHIVTDGKRMPQPLTTAAAISRAEHWWEAAEVMRVFPDDQTVTNFLAWLTRYQLGRKRLLETMLAATFHSAGVKRIITNNERDFKVLGAFDFVTFRP</sequence>
<dbReference type="GO" id="GO:0016787">
    <property type="term" value="F:hydrolase activity"/>
    <property type="evidence" value="ECO:0007669"/>
    <property type="project" value="UniProtKB-KW"/>
</dbReference>
<evidence type="ECO:0000256" key="5">
    <source>
        <dbReference type="HAMAP-Rule" id="MF_00265"/>
    </source>
</evidence>
<dbReference type="RefSeq" id="WP_138088988.1">
    <property type="nucleotide sequence ID" value="NZ_VAUV01000034.1"/>
</dbReference>
<name>A0A5R8K717_9BACT</name>
<dbReference type="InterPro" id="IPR029060">
    <property type="entry name" value="PIN-like_dom_sf"/>
</dbReference>
<accession>A0A5R8K717</accession>
<proteinExistence type="inferred from homology"/>
<evidence type="ECO:0000256" key="2">
    <source>
        <dbReference type="ARBA" id="ARBA00022722"/>
    </source>
</evidence>
<keyword evidence="5" id="KW-0460">Magnesium</keyword>
<dbReference type="GO" id="GO:0004540">
    <property type="term" value="F:RNA nuclease activity"/>
    <property type="evidence" value="ECO:0007669"/>
    <property type="project" value="InterPro"/>
</dbReference>
<keyword evidence="7" id="KW-1185">Reference proteome</keyword>
<comment type="caution">
    <text evidence="6">The sequence shown here is derived from an EMBL/GenBank/DDBJ whole genome shotgun (WGS) entry which is preliminary data.</text>
</comment>
<feature type="binding site" evidence="5">
    <location>
        <position position="6"/>
    </location>
    <ligand>
        <name>Mg(2+)</name>
        <dbReference type="ChEBI" id="CHEBI:18420"/>
    </ligand>
</feature>
<dbReference type="InterPro" id="IPR022907">
    <property type="entry name" value="VapC_family"/>
</dbReference>
<evidence type="ECO:0000256" key="1">
    <source>
        <dbReference type="ARBA" id="ARBA00022649"/>
    </source>
</evidence>
<comment type="caution">
    <text evidence="5">Lacks conserved residue(s) required for the propagation of feature annotation.</text>
</comment>
<protein>
    <recommendedName>
        <fullName evidence="5">Ribonuclease VapC</fullName>
        <shortName evidence="5">RNase VapC</shortName>
        <ecNumber evidence="5">3.1.-.-</ecNumber>
    </recommendedName>
    <alternativeName>
        <fullName evidence="5">Toxin VapC</fullName>
    </alternativeName>
</protein>
<dbReference type="HAMAP" id="MF_00265">
    <property type="entry name" value="VapC_Nob1"/>
    <property type="match status" value="1"/>
</dbReference>
<dbReference type="OrthoDB" id="291270at2"/>
<dbReference type="AlphaFoldDB" id="A0A5R8K717"/>
<dbReference type="Gene3D" id="3.40.50.1010">
    <property type="entry name" value="5'-nuclease"/>
    <property type="match status" value="1"/>
</dbReference>
<gene>
    <name evidence="5" type="primary">vapC</name>
    <name evidence="6" type="ORF">FEM03_24115</name>
</gene>
<keyword evidence="3 5" id="KW-0479">Metal-binding</keyword>
<evidence type="ECO:0000256" key="3">
    <source>
        <dbReference type="ARBA" id="ARBA00022723"/>
    </source>
</evidence>
<dbReference type="EC" id="3.1.-.-" evidence="5"/>
<dbReference type="SUPFAM" id="SSF88723">
    <property type="entry name" value="PIN domain-like"/>
    <property type="match status" value="1"/>
</dbReference>
<dbReference type="EMBL" id="VAUV01000034">
    <property type="protein sequence ID" value="TLD68162.1"/>
    <property type="molecule type" value="Genomic_DNA"/>
</dbReference>
<keyword evidence="1 5" id="KW-1277">Toxin-antitoxin system</keyword>